<protein>
    <submittedName>
        <fullName evidence="1">Cytochrome b5-like heme/steroid binding domain-containing protein</fullName>
    </submittedName>
</protein>
<proteinExistence type="predicted"/>
<name>A0ACC3T794_LIPKO</name>
<organism evidence="1 2">
    <name type="scientific">Lipomyces kononenkoae</name>
    <name type="common">Yeast</name>
    <dbReference type="NCBI Taxonomy" id="34357"/>
    <lineage>
        <taxon>Eukaryota</taxon>
        <taxon>Fungi</taxon>
        <taxon>Dikarya</taxon>
        <taxon>Ascomycota</taxon>
        <taxon>Saccharomycotina</taxon>
        <taxon>Lipomycetes</taxon>
        <taxon>Lipomycetales</taxon>
        <taxon>Lipomycetaceae</taxon>
        <taxon>Lipomyces</taxon>
    </lineage>
</organism>
<dbReference type="Proteomes" id="UP001433508">
    <property type="component" value="Unassembled WGS sequence"/>
</dbReference>
<gene>
    <name evidence="1" type="ORF">V1525DRAFT_397836</name>
</gene>
<reference evidence="2" key="1">
    <citation type="journal article" date="2024" name="Front. Bioeng. Biotechnol.">
        <title>Genome-scale model development and genomic sequencing of the oleaginous clade Lipomyces.</title>
        <authorList>
            <person name="Czajka J.J."/>
            <person name="Han Y."/>
            <person name="Kim J."/>
            <person name="Mondo S.J."/>
            <person name="Hofstad B.A."/>
            <person name="Robles A."/>
            <person name="Haridas S."/>
            <person name="Riley R."/>
            <person name="LaButti K."/>
            <person name="Pangilinan J."/>
            <person name="Andreopoulos W."/>
            <person name="Lipzen A."/>
            <person name="Yan J."/>
            <person name="Wang M."/>
            <person name="Ng V."/>
            <person name="Grigoriev I.V."/>
            <person name="Spatafora J.W."/>
            <person name="Magnuson J.K."/>
            <person name="Baker S.E."/>
            <person name="Pomraning K.R."/>
        </authorList>
    </citation>
    <scope>NUCLEOTIDE SEQUENCE [LARGE SCALE GENOMIC DNA]</scope>
    <source>
        <strain evidence="2">CBS 7786</strain>
    </source>
</reference>
<keyword evidence="2" id="KW-1185">Reference proteome</keyword>
<comment type="caution">
    <text evidence="1">The sequence shown here is derived from an EMBL/GenBank/DDBJ whole genome shotgun (WGS) entry which is preliminary data.</text>
</comment>
<sequence length="262" mass="29561">MERQSTEHEHVNNTTMSSARYRKPYSASSTVRSSQPDPPTNTRDESRIRVKEVGEHPILAVLRNVILVIVLNFLLSYYITSTFFWNYDFRLLRRRYISFVVLKLLHKANVPVLTKTVLLHLHAVPESSPIFASTFFTFTFPRIFSDATLALYNGSDPTLPIYVGLNGSVYDVSDNSRTYGPAGPYNHFAGRDAARAFVTGCFTTDLTHDLRGLDPVVAETDIAGWKAFFANSARYWYVGDVIHLPITGPPPGECQRPKWHGS</sequence>
<evidence type="ECO:0000313" key="2">
    <source>
        <dbReference type="Proteomes" id="UP001433508"/>
    </source>
</evidence>
<accession>A0ACC3T794</accession>
<evidence type="ECO:0000313" key="1">
    <source>
        <dbReference type="EMBL" id="KAK9239580.1"/>
    </source>
</evidence>
<dbReference type="EMBL" id="MU971345">
    <property type="protein sequence ID" value="KAK9239580.1"/>
    <property type="molecule type" value="Genomic_DNA"/>
</dbReference>